<protein>
    <recommendedName>
        <fullName evidence="9">Phosphatidylcholine transfer protein</fullName>
    </recommendedName>
    <alternativeName>
        <fullName evidence="11">START domain-containing protein 2</fullName>
    </alternativeName>
    <alternativeName>
        <fullName evidence="10">StAR-related lipid transfer protein 2</fullName>
    </alternativeName>
</protein>
<dbReference type="PANTHER" id="PTHR19308:SF39">
    <property type="entry name" value="PHOSPHATIDYLCHOLINE TRANSFER PROTEIN"/>
    <property type="match status" value="1"/>
</dbReference>
<evidence type="ECO:0000256" key="3">
    <source>
        <dbReference type="ARBA" id="ARBA00022490"/>
    </source>
</evidence>
<evidence type="ECO:0000256" key="1">
    <source>
        <dbReference type="ARBA" id="ARBA00004496"/>
    </source>
</evidence>
<reference evidence="13" key="1">
    <citation type="submission" date="2021-10" db="EMBL/GenBank/DDBJ databases">
        <title>Tropical sea cucumber genome reveals ecological adaptation and Cuvierian tubules defense mechanism.</title>
        <authorList>
            <person name="Chen T."/>
        </authorList>
    </citation>
    <scope>NUCLEOTIDE SEQUENCE</scope>
    <source>
        <strain evidence="13">Nanhai2018</strain>
        <tissue evidence="13">Muscle</tissue>
    </source>
</reference>
<proteinExistence type="predicted"/>
<evidence type="ECO:0000256" key="11">
    <source>
        <dbReference type="ARBA" id="ARBA00079049"/>
    </source>
</evidence>
<evidence type="ECO:0000256" key="6">
    <source>
        <dbReference type="ARBA" id="ARBA00023055"/>
    </source>
</evidence>
<keyword evidence="4" id="KW-0597">Phosphoprotein</keyword>
<dbReference type="GO" id="GO:0005829">
    <property type="term" value="C:cytosol"/>
    <property type="evidence" value="ECO:0007669"/>
    <property type="project" value="UniProtKB-ARBA"/>
</dbReference>
<dbReference type="InterPro" id="IPR002913">
    <property type="entry name" value="START_lipid-bd_dom"/>
</dbReference>
<name>A0A9Q1C117_HOLLE</name>
<evidence type="ECO:0000256" key="7">
    <source>
        <dbReference type="ARBA" id="ARBA00023121"/>
    </source>
</evidence>
<evidence type="ECO:0000256" key="5">
    <source>
        <dbReference type="ARBA" id="ARBA00022990"/>
    </source>
</evidence>
<dbReference type="PANTHER" id="PTHR19308">
    <property type="entry name" value="PHOSPHATIDYLCHOLINE TRANSFER PROTEIN"/>
    <property type="match status" value="1"/>
</dbReference>
<dbReference type="InterPro" id="IPR051213">
    <property type="entry name" value="START_lipid_transfer"/>
</dbReference>
<dbReference type="Gene3D" id="3.30.530.20">
    <property type="match status" value="2"/>
</dbReference>
<organism evidence="13 14">
    <name type="scientific">Holothuria leucospilota</name>
    <name type="common">Black long sea cucumber</name>
    <name type="synonym">Mertensiothuria leucospilota</name>
    <dbReference type="NCBI Taxonomy" id="206669"/>
    <lineage>
        <taxon>Eukaryota</taxon>
        <taxon>Metazoa</taxon>
        <taxon>Echinodermata</taxon>
        <taxon>Eleutherozoa</taxon>
        <taxon>Echinozoa</taxon>
        <taxon>Holothuroidea</taxon>
        <taxon>Aspidochirotacea</taxon>
        <taxon>Aspidochirotida</taxon>
        <taxon>Holothuriidae</taxon>
        <taxon>Holothuria</taxon>
    </lineage>
</organism>
<evidence type="ECO:0000259" key="12">
    <source>
        <dbReference type="PROSITE" id="PS50848"/>
    </source>
</evidence>
<evidence type="ECO:0000256" key="2">
    <source>
        <dbReference type="ARBA" id="ARBA00022448"/>
    </source>
</evidence>
<keyword evidence="2" id="KW-0813">Transport</keyword>
<dbReference type="Proteomes" id="UP001152320">
    <property type="component" value="Chromosome 9"/>
</dbReference>
<comment type="subunit">
    <text evidence="8">Interacts with ACOT13/THEM2.</text>
</comment>
<dbReference type="SUPFAM" id="SSF55961">
    <property type="entry name" value="Bet v1-like"/>
    <property type="match status" value="1"/>
</dbReference>
<evidence type="ECO:0000313" key="14">
    <source>
        <dbReference type="Proteomes" id="UP001152320"/>
    </source>
</evidence>
<keyword evidence="6" id="KW-0445">Lipid transport</keyword>
<dbReference type="EMBL" id="JAIZAY010000009">
    <property type="protein sequence ID" value="KAJ8036397.1"/>
    <property type="molecule type" value="Genomic_DNA"/>
</dbReference>
<sequence>MFSDAEFEEACASLENPNFEGWEFFVESKGVTIYRNYRESSGLYEYKVIGTMEGVTPDVCAKVYVDLDYRKQWDSYVSELREITEDEKTGIYWNVNYPFPLSNRDFLGQTFFPTYMHYYDNPKGLIPTWLINWAAKTGVPAFLDSMTKACMGYKEYQEKKITQH</sequence>
<dbReference type="InterPro" id="IPR023393">
    <property type="entry name" value="START-like_dom_sf"/>
</dbReference>
<evidence type="ECO:0000256" key="10">
    <source>
        <dbReference type="ARBA" id="ARBA00077188"/>
    </source>
</evidence>
<accession>A0A9Q1C117</accession>
<dbReference type="PROSITE" id="PS50848">
    <property type="entry name" value="START"/>
    <property type="match status" value="1"/>
</dbReference>
<keyword evidence="5" id="KW-0007">Acetylation</keyword>
<comment type="caution">
    <text evidence="13">The sequence shown here is derived from an EMBL/GenBank/DDBJ whole genome shotgun (WGS) entry which is preliminary data.</text>
</comment>
<dbReference type="GO" id="GO:0008525">
    <property type="term" value="F:phosphatidylcholine transporter activity"/>
    <property type="evidence" value="ECO:0007669"/>
    <property type="project" value="TreeGrafter"/>
</dbReference>
<evidence type="ECO:0000256" key="8">
    <source>
        <dbReference type="ARBA" id="ARBA00063535"/>
    </source>
</evidence>
<feature type="domain" description="START" evidence="12">
    <location>
        <begin position="20"/>
        <end position="107"/>
    </location>
</feature>
<keyword evidence="3" id="KW-0963">Cytoplasm</keyword>
<dbReference type="OrthoDB" id="1295045at2759"/>
<evidence type="ECO:0000313" key="13">
    <source>
        <dbReference type="EMBL" id="KAJ8036397.1"/>
    </source>
</evidence>
<dbReference type="AlphaFoldDB" id="A0A9Q1C117"/>
<keyword evidence="14" id="KW-1185">Reference proteome</keyword>
<keyword evidence="7" id="KW-0446">Lipid-binding</keyword>
<dbReference type="FunFam" id="3.30.530.20:FF:000017">
    <property type="entry name" value="Phosphatidylcholine transfer protein, putative"/>
    <property type="match status" value="1"/>
</dbReference>
<evidence type="ECO:0000256" key="9">
    <source>
        <dbReference type="ARBA" id="ARBA00069061"/>
    </source>
</evidence>
<evidence type="ECO:0000256" key="4">
    <source>
        <dbReference type="ARBA" id="ARBA00022553"/>
    </source>
</evidence>
<comment type="subcellular location">
    <subcellularLocation>
        <location evidence="1">Cytoplasm</location>
    </subcellularLocation>
</comment>
<gene>
    <name evidence="13" type="ORF">HOLleu_20357</name>
</gene>
<dbReference type="Pfam" id="PF01852">
    <property type="entry name" value="START"/>
    <property type="match status" value="1"/>
</dbReference>
<dbReference type="GO" id="GO:0031210">
    <property type="term" value="F:phosphatidylcholine binding"/>
    <property type="evidence" value="ECO:0007669"/>
    <property type="project" value="TreeGrafter"/>
</dbReference>